<feature type="region of interest" description="Disordered" evidence="1">
    <location>
        <begin position="89"/>
        <end position="196"/>
    </location>
</feature>
<protein>
    <submittedName>
        <fullName evidence="2">Uncharacterized protein</fullName>
    </submittedName>
</protein>
<name>A0A7S1F560_NOCSC</name>
<evidence type="ECO:0000313" key="2">
    <source>
        <dbReference type="EMBL" id="CAD8843944.1"/>
    </source>
</evidence>
<feature type="compositionally biased region" description="Basic and acidic residues" evidence="1">
    <location>
        <begin position="89"/>
        <end position="98"/>
    </location>
</feature>
<organism evidence="2">
    <name type="scientific">Noctiluca scintillans</name>
    <name type="common">Sea sparkle</name>
    <name type="synonym">Red tide dinoflagellate</name>
    <dbReference type="NCBI Taxonomy" id="2966"/>
    <lineage>
        <taxon>Eukaryota</taxon>
        <taxon>Sar</taxon>
        <taxon>Alveolata</taxon>
        <taxon>Dinophyceae</taxon>
        <taxon>Noctilucales</taxon>
        <taxon>Noctilucaceae</taxon>
        <taxon>Noctiluca</taxon>
    </lineage>
</organism>
<dbReference type="AlphaFoldDB" id="A0A7S1F560"/>
<feature type="compositionally biased region" description="Basic residues" evidence="1">
    <location>
        <begin position="226"/>
        <end position="235"/>
    </location>
</feature>
<feature type="region of interest" description="Disordered" evidence="1">
    <location>
        <begin position="1"/>
        <end position="22"/>
    </location>
</feature>
<feature type="compositionally biased region" description="Low complexity" evidence="1">
    <location>
        <begin position="138"/>
        <end position="151"/>
    </location>
</feature>
<reference evidence="2" key="1">
    <citation type="submission" date="2021-01" db="EMBL/GenBank/DDBJ databases">
        <authorList>
            <person name="Corre E."/>
            <person name="Pelletier E."/>
            <person name="Niang G."/>
            <person name="Scheremetjew M."/>
            <person name="Finn R."/>
            <person name="Kale V."/>
            <person name="Holt S."/>
            <person name="Cochrane G."/>
            <person name="Meng A."/>
            <person name="Brown T."/>
            <person name="Cohen L."/>
        </authorList>
    </citation>
    <scope>NUCLEOTIDE SEQUENCE</scope>
</reference>
<proteinExistence type="predicted"/>
<feature type="region of interest" description="Disordered" evidence="1">
    <location>
        <begin position="342"/>
        <end position="365"/>
    </location>
</feature>
<gene>
    <name evidence="2" type="ORF">NSCI0253_LOCUS18294</name>
</gene>
<sequence length="365" mass="41905">MSSLTVEMGLRRRRGNSPPIPEQIAHRQDVTLAQKQRLAMLAKMGVGPVAIASALRTPTSSSSAPEPLVIERSAVPDALDRRRALLERERKLRDMEEQRQEEEERLESERRAKQRPRGGLARLGPVMPREEERLQFLPAPAQPAVDAPVPVTISKTPAQRTRSSFEREQEEEEDADEEEEELEEKELCPHREPSGIADIDAVRAEAWLRQQVLAGKRAAPDADKPKAKKKKTRKQNKGESMEPEQEEDEADPLEEARFQERRFRDTPRPMMVVESVKGKVSNANRNFTDADLERRFPVLDRERHASLMSEEEALRMIRRERDERGAGSASRRVQRELAEWAAAKESQRARMKSPHRFERMVVSRK</sequence>
<evidence type="ECO:0000256" key="1">
    <source>
        <dbReference type="SAM" id="MobiDB-lite"/>
    </source>
</evidence>
<feature type="compositionally biased region" description="Basic and acidic residues" evidence="1">
    <location>
        <begin position="254"/>
        <end position="267"/>
    </location>
</feature>
<accession>A0A7S1F560</accession>
<feature type="compositionally biased region" description="Polar residues" evidence="1">
    <location>
        <begin position="153"/>
        <end position="162"/>
    </location>
</feature>
<feature type="compositionally biased region" description="Acidic residues" evidence="1">
    <location>
        <begin position="241"/>
        <end position="253"/>
    </location>
</feature>
<dbReference type="EMBL" id="HBFQ01025856">
    <property type="protein sequence ID" value="CAD8843944.1"/>
    <property type="molecule type" value="Transcribed_RNA"/>
</dbReference>
<feature type="compositionally biased region" description="Acidic residues" evidence="1">
    <location>
        <begin position="168"/>
        <end position="184"/>
    </location>
</feature>
<feature type="region of interest" description="Disordered" evidence="1">
    <location>
        <begin position="214"/>
        <end position="277"/>
    </location>
</feature>
<feature type="compositionally biased region" description="Basic and acidic residues" evidence="1">
    <location>
        <begin position="355"/>
        <end position="365"/>
    </location>
</feature>